<dbReference type="AlphaFoldDB" id="A0A7V9YYE5"/>
<accession>A0A7V9YYE5</accession>
<comment type="caution">
    <text evidence="2">The sequence shown here is derived from an EMBL/GenBank/DDBJ whole genome shotgun (WGS) entry which is preliminary data.</text>
</comment>
<evidence type="ECO:0000313" key="3">
    <source>
        <dbReference type="Proteomes" id="UP000580891"/>
    </source>
</evidence>
<dbReference type="Proteomes" id="UP000580891">
    <property type="component" value="Unassembled WGS sequence"/>
</dbReference>
<keyword evidence="1" id="KW-0472">Membrane</keyword>
<feature type="transmembrane region" description="Helical" evidence="1">
    <location>
        <begin position="129"/>
        <end position="148"/>
    </location>
</feature>
<feature type="transmembrane region" description="Helical" evidence="1">
    <location>
        <begin position="47"/>
        <end position="68"/>
    </location>
</feature>
<keyword evidence="1" id="KW-1133">Transmembrane helix</keyword>
<evidence type="ECO:0000256" key="1">
    <source>
        <dbReference type="SAM" id="Phobius"/>
    </source>
</evidence>
<reference evidence="2 3" key="1">
    <citation type="submission" date="2020-07" db="EMBL/GenBank/DDBJ databases">
        <title>Genomic Encyclopedia of Type Strains, Phase IV (KMG-IV): sequencing the most valuable type-strain genomes for metagenomic binning, comparative biology and taxonomic classification.</title>
        <authorList>
            <person name="Goeker M."/>
        </authorList>
    </citation>
    <scope>NUCLEOTIDE SEQUENCE [LARGE SCALE GENOMIC DNA]</scope>
    <source>
        <strain evidence="2 3">DSM 25220</strain>
    </source>
</reference>
<feature type="transmembrane region" description="Helical" evidence="1">
    <location>
        <begin position="80"/>
        <end position="100"/>
    </location>
</feature>
<dbReference type="EMBL" id="JACDUU010000001">
    <property type="protein sequence ID" value="MBA2870568.1"/>
    <property type="molecule type" value="Genomic_DNA"/>
</dbReference>
<feature type="transmembrane region" description="Helical" evidence="1">
    <location>
        <begin position="106"/>
        <end position="124"/>
    </location>
</feature>
<name>A0A7V9YYE5_9BACL</name>
<keyword evidence="1" id="KW-0812">Transmembrane</keyword>
<evidence type="ECO:0000313" key="2">
    <source>
        <dbReference type="EMBL" id="MBA2870568.1"/>
    </source>
</evidence>
<feature type="transmembrane region" description="Helical" evidence="1">
    <location>
        <begin position="20"/>
        <end position="41"/>
    </location>
</feature>
<sequence>MNLLEFKNELSVRSKNGISFLLAATIIWTIITVIFLQPFGIKEKNVFMLYSTGLMFPLAIIISKVIKADWKANDNPLSKLGLYLNLTQIMYFPIIFWAFVKSPTNMVLFFAVITGAHFFPYGWLYNTKVYFIIAPIISIIILVIGWAITIENLWFIPFTMVIFLLVLNLLLYIDYKKKCK</sequence>
<protein>
    <submittedName>
        <fullName evidence="2">Nitrate reductase NapE component</fullName>
    </submittedName>
</protein>
<dbReference type="RefSeq" id="WP_181536411.1">
    <property type="nucleotide sequence ID" value="NZ_JACDUU010000001.1"/>
</dbReference>
<feature type="transmembrane region" description="Helical" evidence="1">
    <location>
        <begin position="154"/>
        <end position="173"/>
    </location>
</feature>
<organism evidence="2 3">
    <name type="scientific">[Anoxybacillus] calidus</name>
    <dbReference type="NCBI Taxonomy" id="575178"/>
    <lineage>
        <taxon>Bacteria</taxon>
        <taxon>Bacillati</taxon>
        <taxon>Bacillota</taxon>
        <taxon>Bacilli</taxon>
        <taxon>Bacillales</taxon>
        <taxon>Anoxybacillaceae</taxon>
        <taxon>Paranoxybacillus</taxon>
    </lineage>
</organism>
<dbReference type="InterPro" id="IPR053824">
    <property type="entry name" value="DUF7010"/>
</dbReference>
<keyword evidence="3" id="KW-1185">Reference proteome</keyword>
<proteinExistence type="predicted"/>
<gene>
    <name evidence="2" type="ORF">HNQ85_000826</name>
</gene>
<dbReference type="Pfam" id="PF22765">
    <property type="entry name" value="DUF7010"/>
    <property type="match status" value="1"/>
</dbReference>